<feature type="transmembrane region" description="Helical" evidence="2">
    <location>
        <begin position="29"/>
        <end position="47"/>
    </location>
</feature>
<name>U2FVB2_9GAMM</name>
<dbReference type="EMBL" id="AFNV02000006">
    <property type="protein sequence ID" value="ERJ19859.1"/>
    <property type="molecule type" value="Genomic_DNA"/>
</dbReference>
<evidence type="ECO:0000313" key="4">
    <source>
        <dbReference type="Proteomes" id="UP000006242"/>
    </source>
</evidence>
<gene>
    <name evidence="3" type="ORF">SSPSH_001024</name>
</gene>
<sequence>MVKSCNSEASTSSSDSGHPARRWLEPRSVLVGGLVAAVIGLVFNWNWVVAIGAVPLLFILPCMIMMGWMMWSMRPKATDDSTARQEPNTQTRYSQQTAPLSAPSAQSKED</sequence>
<evidence type="ECO:0008006" key="5">
    <source>
        <dbReference type="Google" id="ProtNLM"/>
    </source>
</evidence>
<dbReference type="Proteomes" id="UP000006242">
    <property type="component" value="Unassembled WGS sequence"/>
</dbReference>
<keyword evidence="4" id="KW-1185">Reference proteome</keyword>
<keyword evidence="2" id="KW-0472">Membrane</keyword>
<evidence type="ECO:0000313" key="3">
    <source>
        <dbReference type="EMBL" id="ERJ19859.1"/>
    </source>
</evidence>
<feature type="transmembrane region" description="Helical" evidence="2">
    <location>
        <begin position="53"/>
        <end position="71"/>
    </location>
</feature>
<keyword evidence="2" id="KW-0812">Transmembrane</keyword>
<keyword evidence="2" id="KW-1133">Transmembrane helix</keyword>
<feature type="region of interest" description="Disordered" evidence="1">
    <location>
        <begin position="1"/>
        <end position="20"/>
    </location>
</feature>
<feature type="compositionally biased region" description="Polar residues" evidence="1">
    <location>
        <begin position="1"/>
        <end position="16"/>
    </location>
</feature>
<protein>
    <recommendedName>
        <fullName evidence="5">DUF2933 domain-containing protein</fullName>
    </recommendedName>
</protein>
<comment type="caution">
    <text evidence="3">The sequence shown here is derived from an EMBL/GenBank/DDBJ whole genome shotgun (WGS) entry which is preliminary data.</text>
</comment>
<feature type="region of interest" description="Disordered" evidence="1">
    <location>
        <begin position="76"/>
        <end position="110"/>
    </location>
</feature>
<organism evidence="3 4">
    <name type="scientific">Salinisphaera shabanensis E1L3A</name>
    <dbReference type="NCBI Taxonomy" id="1033802"/>
    <lineage>
        <taxon>Bacteria</taxon>
        <taxon>Pseudomonadati</taxon>
        <taxon>Pseudomonadota</taxon>
        <taxon>Gammaproteobacteria</taxon>
        <taxon>Salinisphaerales</taxon>
        <taxon>Salinisphaeraceae</taxon>
        <taxon>Salinisphaera</taxon>
    </lineage>
</organism>
<reference evidence="3 4" key="1">
    <citation type="journal article" date="2011" name="J. Bacteriol.">
        <title>Genome sequence of Salinisphaera shabanensis, a gammaproteobacterium from the harsh, variable environment of the brine-seawater interface of the Shaban Deep in the Red Sea.</title>
        <authorList>
            <person name="Antunes A."/>
            <person name="Alam I."/>
            <person name="Bajic V.B."/>
            <person name="Stingl U."/>
        </authorList>
    </citation>
    <scope>NUCLEOTIDE SEQUENCE [LARGE SCALE GENOMIC DNA]</scope>
    <source>
        <strain evidence="3 4">E1L3A</strain>
    </source>
</reference>
<feature type="compositionally biased region" description="Polar residues" evidence="1">
    <location>
        <begin position="84"/>
        <end position="110"/>
    </location>
</feature>
<accession>U2FVB2</accession>
<evidence type="ECO:0000256" key="1">
    <source>
        <dbReference type="SAM" id="MobiDB-lite"/>
    </source>
</evidence>
<reference evidence="3 4" key="2">
    <citation type="journal article" date="2013" name="PLoS ONE">
        <title>INDIGO - INtegrated Data Warehouse of MIcrobial GenOmes with Examples from the Red Sea Extremophiles.</title>
        <authorList>
            <person name="Alam I."/>
            <person name="Antunes A."/>
            <person name="Kamau A.A."/>
            <person name="Ba Alawi W."/>
            <person name="Kalkatawi M."/>
            <person name="Stingl U."/>
            <person name="Bajic V.B."/>
        </authorList>
    </citation>
    <scope>NUCLEOTIDE SEQUENCE [LARGE SCALE GENOMIC DNA]</scope>
    <source>
        <strain evidence="3 4">E1L3A</strain>
    </source>
</reference>
<evidence type="ECO:0000256" key="2">
    <source>
        <dbReference type="SAM" id="Phobius"/>
    </source>
</evidence>
<dbReference type="STRING" id="1033802.SSPSH_001024"/>
<dbReference type="AlphaFoldDB" id="U2FVB2"/>
<proteinExistence type="predicted"/>
<dbReference type="OrthoDB" id="8266027at2"/>
<dbReference type="RefSeq" id="WP_006911937.1">
    <property type="nucleotide sequence ID" value="NZ_AFNV02000006.1"/>
</dbReference>